<keyword evidence="3" id="KW-1185">Reference proteome</keyword>
<feature type="region of interest" description="Disordered" evidence="1">
    <location>
        <begin position="1"/>
        <end position="34"/>
    </location>
</feature>
<name>A0A8S0U7V4_OLEEU</name>
<evidence type="ECO:0000256" key="1">
    <source>
        <dbReference type="SAM" id="MobiDB-lite"/>
    </source>
</evidence>
<dbReference type="Proteomes" id="UP000594638">
    <property type="component" value="Unassembled WGS sequence"/>
</dbReference>
<protein>
    <submittedName>
        <fullName evidence="2">Probable receptor kinase At5g15080</fullName>
    </submittedName>
</protein>
<organism evidence="2 3">
    <name type="scientific">Olea europaea subsp. europaea</name>
    <dbReference type="NCBI Taxonomy" id="158383"/>
    <lineage>
        <taxon>Eukaryota</taxon>
        <taxon>Viridiplantae</taxon>
        <taxon>Streptophyta</taxon>
        <taxon>Embryophyta</taxon>
        <taxon>Tracheophyta</taxon>
        <taxon>Spermatophyta</taxon>
        <taxon>Magnoliopsida</taxon>
        <taxon>eudicotyledons</taxon>
        <taxon>Gunneridae</taxon>
        <taxon>Pentapetalae</taxon>
        <taxon>asterids</taxon>
        <taxon>lamiids</taxon>
        <taxon>Lamiales</taxon>
        <taxon>Oleaceae</taxon>
        <taxon>Oleeae</taxon>
        <taxon>Olea</taxon>
    </lineage>
</organism>
<dbReference type="Gramene" id="OE9A091181T1">
    <property type="protein sequence ID" value="OE9A091181C1"/>
    <property type="gene ID" value="OE9A091181"/>
</dbReference>
<keyword evidence="2" id="KW-0418">Kinase</keyword>
<evidence type="ECO:0000313" key="2">
    <source>
        <dbReference type="EMBL" id="CAA3013841.1"/>
    </source>
</evidence>
<keyword evidence="2" id="KW-0808">Transferase</keyword>
<dbReference type="AlphaFoldDB" id="A0A8S0U7V4"/>
<keyword evidence="2" id="KW-0675">Receptor</keyword>
<dbReference type="GO" id="GO:0016301">
    <property type="term" value="F:kinase activity"/>
    <property type="evidence" value="ECO:0007669"/>
    <property type="project" value="UniProtKB-KW"/>
</dbReference>
<comment type="caution">
    <text evidence="2">The sequence shown here is derived from an EMBL/GenBank/DDBJ whole genome shotgun (WGS) entry which is preliminary data.</text>
</comment>
<evidence type="ECO:0000313" key="3">
    <source>
        <dbReference type="Proteomes" id="UP000594638"/>
    </source>
</evidence>
<reference evidence="2 3" key="1">
    <citation type="submission" date="2019-12" db="EMBL/GenBank/DDBJ databases">
        <authorList>
            <person name="Alioto T."/>
            <person name="Alioto T."/>
            <person name="Gomez Garrido J."/>
        </authorList>
    </citation>
    <scope>NUCLEOTIDE SEQUENCE [LARGE SCALE GENOMIC DNA]</scope>
</reference>
<dbReference type="EMBL" id="CACTIH010007454">
    <property type="protein sequence ID" value="CAA3013841.1"/>
    <property type="molecule type" value="Genomic_DNA"/>
</dbReference>
<sequence length="105" mass="11386">MGLGLEAFNAGSMDVSKSKSKGRKNIHNDDDEDNAEATGCWIKFRFFGSCISSRANVDSSISGSSSQYETCVFGQLSPGPGHCDPFVKRHPFSRSYGDILPSSRD</sequence>
<dbReference type="OrthoDB" id="647635at2759"/>
<proteinExistence type="predicted"/>
<accession>A0A8S0U7V4</accession>
<gene>
    <name evidence="2" type="ORF">OLEA9_A091181</name>
</gene>